<feature type="compositionally biased region" description="Low complexity" evidence="7">
    <location>
        <begin position="124"/>
        <end position="139"/>
    </location>
</feature>
<evidence type="ECO:0000256" key="5">
    <source>
        <dbReference type="ARBA" id="ARBA00023018"/>
    </source>
</evidence>
<dbReference type="GO" id="GO:0098890">
    <property type="term" value="C:extrinsic component of postsynaptic membrane"/>
    <property type="evidence" value="ECO:0007669"/>
    <property type="project" value="Ensembl"/>
</dbReference>
<dbReference type="InParanoid" id="E1BVA8"/>
<feature type="region of interest" description="Disordered" evidence="7">
    <location>
        <begin position="44"/>
        <end position="142"/>
    </location>
</feature>
<evidence type="ECO:0000256" key="8">
    <source>
        <dbReference type="SAM" id="SignalP"/>
    </source>
</evidence>
<dbReference type="STRING" id="9031.ENSGALP00000021328"/>
<protein>
    <submittedName>
        <fullName evidence="9">von Willebrand factor C domain containing 2</fullName>
    </submittedName>
</protein>
<dbReference type="Gene3D" id="6.20.200.20">
    <property type="match status" value="1"/>
</dbReference>
<dbReference type="Pfam" id="PF23331">
    <property type="entry name" value="VWC2L_C"/>
    <property type="match status" value="1"/>
</dbReference>
<evidence type="ECO:0000256" key="6">
    <source>
        <dbReference type="ARBA" id="ARBA00034103"/>
    </source>
</evidence>
<dbReference type="AlphaFoldDB" id="E1BVA8"/>
<dbReference type="GO" id="GO:0030514">
    <property type="term" value="P:negative regulation of BMP signaling pathway"/>
    <property type="evidence" value="ECO:0000318"/>
    <property type="project" value="GO_Central"/>
</dbReference>
<accession>E1BVA8</accession>
<dbReference type="SMART" id="SM00214">
    <property type="entry name" value="VWC"/>
    <property type="match status" value="2"/>
</dbReference>
<feature type="signal peptide" evidence="8">
    <location>
        <begin position="1"/>
        <end position="29"/>
    </location>
</feature>
<dbReference type="eggNOG" id="ENOG502QW4Q">
    <property type="taxonomic scope" value="Eukaryota"/>
</dbReference>
<evidence type="ECO:0000313" key="9">
    <source>
        <dbReference type="Ensembl" id="ENSGALP00010000702.1"/>
    </source>
</evidence>
<feature type="compositionally biased region" description="Basic and acidic residues" evidence="7">
    <location>
        <begin position="72"/>
        <end position="84"/>
    </location>
</feature>
<dbReference type="GO" id="GO:0005614">
    <property type="term" value="C:interstitial matrix"/>
    <property type="evidence" value="ECO:0007669"/>
    <property type="project" value="Ensembl"/>
</dbReference>
<dbReference type="InterPro" id="IPR057856">
    <property type="entry name" value="VWC2L_C"/>
</dbReference>
<evidence type="ECO:0000256" key="1">
    <source>
        <dbReference type="ARBA" id="ARBA00004613"/>
    </source>
</evidence>
<dbReference type="InterPro" id="IPR001007">
    <property type="entry name" value="VWF_dom"/>
</dbReference>
<feature type="compositionally biased region" description="Basic and acidic residues" evidence="7">
    <location>
        <begin position="44"/>
        <end position="57"/>
    </location>
</feature>
<dbReference type="GO" id="GO:0005615">
    <property type="term" value="C:extracellular space"/>
    <property type="evidence" value="ECO:0000318"/>
    <property type="project" value="GO_Central"/>
</dbReference>
<keyword evidence="4" id="KW-0677">Repeat</keyword>
<sequence length="383" mass="41473">MPSSTAMAIGALSSSLLVTCCLMVALCSSTIPLQKLARAQDKQEIKASQEKRDHASARDSQAGAGKVGEIGRSGREEGGRDWKGKGGRNYSSKESWTKQKQAWSSQGTGGKPASVPAQEQQDMAAEAPRPAEASSLPAAVASATPEPLEEYAYPDYRGKGCVDESGFVYAIGEKFAPGPSACPCLCTEEGPLCMQPECPRLHPRCVHVDTTQCCPQCKERKNYCEFRGKTYQSLEEFMVSPCEKCRCEASGEVLCTVSACPQTECVDPVYEPDQCCPICKNGTCAYAKSGAGCRENRHNSIECSCGFVEGEEEEKLQRVSGKVVKVTDTVASVGPNCFAETTVIPAGREVKTDECTICHCTYEEGTWRIERQAMCTRHECKQI</sequence>
<proteinExistence type="predicted"/>
<dbReference type="VEuPathDB" id="HostDB:geneid_420944"/>
<dbReference type="OrthoDB" id="8574072at2759"/>
<evidence type="ECO:0000256" key="2">
    <source>
        <dbReference type="ARBA" id="ARBA00022525"/>
    </source>
</evidence>
<dbReference type="GO" id="GO:0045666">
    <property type="term" value="P:positive regulation of neuron differentiation"/>
    <property type="evidence" value="ECO:0007669"/>
    <property type="project" value="Ensembl"/>
</dbReference>
<keyword evidence="2" id="KW-0964">Secreted</keyword>
<dbReference type="PROSITE" id="PS50184">
    <property type="entry name" value="VWFC_2"/>
    <property type="match status" value="1"/>
</dbReference>
<dbReference type="InterPro" id="IPR059152">
    <property type="entry name" value="VWC2L_N"/>
</dbReference>
<feature type="chain" id="PRO_5043444523" evidence="8">
    <location>
        <begin position="30"/>
        <end position="383"/>
    </location>
</feature>
<dbReference type="GO" id="GO:0005604">
    <property type="term" value="C:basement membrane"/>
    <property type="evidence" value="ECO:0007669"/>
    <property type="project" value="Ensembl"/>
</dbReference>
<reference evidence="9" key="1">
    <citation type="submission" date="2020-11" db="EMBL/GenBank/DDBJ databases">
        <title>Gallus gallus (Chicken) genome, bGalGal1, GRCg7b, maternal haplotype autosomes + Z &amp; W.</title>
        <authorList>
            <person name="Warren W."/>
            <person name="Formenti G."/>
            <person name="Fedrigo O."/>
            <person name="Haase B."/>
            <person name="Mountcastle J."/>
            <person name="Balacco J."/>
            <person name="Tracey A."/>
            <person name="Schneider V."/>
            <person name="Okimoto R."/>
            <person name="Cheng H."/>
            <person name="Hawken R."/>
            <person name="Howe K."/>
            <person name="Jarvis E.D."/>
        </authorList>
    </citation>
    <scope>NUCLEOTIDE SEQUENCE [LARGE SCALE GENOMIC DNA]</scope>
    <source>
        <strain evidence="9">Broiler</strain>
    </source>
</reference>
<dbReference type="PANTHER" id="PTHR46252">
    <property type="entry name" value="BRORIN FAMILY MEMBER"/>
    <property type="match status" value="1"/>
</dbReference>
<keyword evidence="3 8" id="KW-0732">Signal</keyword>
<comment type="subcellular location">
    <subcellularLocation>
        <location evidence="1">Secreted</location>
    </subcellularLocation>
    <subcellularLocation>
        <location evidence="6">Synapse</location>
    </subcellularLocation>
</comment>
<dbReference type="FunCoup" id="E1BVA8">
    <property type="interactions" value="14"/>
</dbReference>
<dbReference type="GO" id="GO:0010811">
    <property type="term" value="P:positive regulation of cell-substrate adhesion"/>
    <property type="evidence" value="ECO:0007669"/>
    <property type="project" value="Ensembl"/>
</dbReference>
<dbReference type="PROSITE" id="PS01208">
    <property type="entry name" value="VWFC_1"/>
    <property type="match status" value="1"/>
</dbReference>
<dbReference type="GeneTree" id="ENSGT00720000108792"/>
<dbReference type="SUPFAM" id="SSF57603">
    <property type="entry name" value="FnI-like domain"/>
    <property type="match status" value="1"/>
</dbReference>
<keyword evidence="5" id="KW-0770">Synapse</keyword>
<evidence type="ECO:0000313" key="10">
    <source>
        <dbReference type="Proteomes" id="UP000000539"/>
    </source>
</evidence>
<evidence type="ECO:0000256" key="3">
    <source>
        <dbReference type="ARBA" id="ARBA00022729"/>
    </source>
</evidence>
<dbReference type="Proteomes" id="UP000000539">
    <property type="component" value="Chromosome 2"/>
</dbReference>
<dbReference type="GO" id="GO:0098978">
    <property type="term" value="C:glutamatergic synapse"/>
    <property type="evidence" value="ECO:0007669"/>
    <property type="project" value="Ensembl"/>
</dbReference>
<gene>
    <name evidence="9" type="primary">VWC2</name>
</gene>
<evidence type="ECO:0000256" key="7">
    <source>
        <dbReference type="SAM" id="MobiDB-lite"/>
    </source>
</evidence>
<dbReference type="GO" id="GO:0099645">
    <property type="term" value="P:neurotransmitter receptor localization to postsynaptic specialization membrane"/>
    <property type="evidence" value="ECO:0007669"/>
    <property type="project" value="Ensembl"/>
</dbReference>
<evidence type="ECO:0000256" key="4">
    <source>
        <dbReference type="ARBA" id="ARBA00022737"/>
    </source>
</evidence>
<name>E1BVA8_CHICK</name>
<dbReference type="Pfam" id="PF23334">
    <property type="entry name" value="VWC2L_2nd"/>
    <property type="match status" value="1"/>
</dbReference>
<dbReference type="Pfam" id="PF23333">
    <property type="entry name" value="VWC2L_1st"/>
    <property type="match status" value="1"/>
</dbReference>
<keyword evidence="10" id="KW-1185">Reference proteome</keyword>
<dbReference type="Bgee" id="ENSGALG00000013081">
    <property type="expression patterns" value="Expressed in brain and 6 other cell types or tissues"/>
</dbReference>
<dbReference type="PANTHER" id="PTHR46252:SF4">
    <property type="entry name" value="BRORIN"/>
    <property type="match status" value="1"/>
</dbReference>
<dbReference type="GO" id="GO:0032281">
    <property type="term" value="C:AMPA glutamate receptor complex"/>
    <property type="evidence" value="ECO:0000318"/>
    <property type="project" value="GO_Central"/>
</dbReference>
<reference evidence="9" key="2">
    <citation type="submission" date="2025-08" db="UniProtKB">
        <authorList>
            <consortium name="Ensembl"/>
        </authorList>
    </citation>
    <scope>IDENTIFICATION</scope>
    <source>
        <strain evidence="9">broiler</strain>
    </source>
</reference>
<organism evidence="9 10">
    <name type="scientific">Gallus gallus</name>
    <name type="common">Chicken</name>
    <dbReference type="NCBI Taxonomy" id="9031"/>
    <lineage>
        <taxon>Eukaryota</taxon>
        <taxon>Metazoa</taxon>
        <taxon>Chordata</taxon>
        <taxon>Craniata</taxon>
        <taxon>Vertebrata</taxon>
        <taxon>Euteleostomi</taxon>
        <taxon>Archelosauria</taxon>
        <taxon>Archosauria</taxon>
        <taxon>Dinosauria</taxon>
        <taxon>Saurischia</taxon>
        <taxon>Theropoda</taxon>
        <taxon>Coelurosauria</taxon>
        <taxon>Aves</taxon>
        <taxon>Neognathae</taxon>
        <taxon>Galloanserae</taxon>
        <taxon>Galliformes</taxon>
        <taxon>Phasianidae</taxon>
        <taxon>Phasianinae</taxon>
        <taxon>Gallus</taxon>
    </lineage>
</organism>
<reference evidence="9" key="3">
    <citation type="submission" date="2025-09" db="UniProtKB">
        <authorList>
            <consortium name="Ensembl"/>
        </authorList>
    </citation>
    <scope>IDENTIFICATION</scope>
    <source>
        <strain evidence="9">broiler</strain>
    </source>
</reference>
<dbReference type="InterPro" id="IPR042979">
    <property type="entry name" value="VWC2/VWC2L"/>
</dbReference>
<feature type="compositionally biased region" description="Polar residues" evidence="7">
    <location>
        <begin position="89"/>
        <end position="106"/>
    </location>
</feature>
<dbReference type="Ensembl" id="ENSGALT00010001331.1">
    <property type="protein sequence ID" value="ENSGALP00010000702.1"/>
    <property type="gene ID" value="ENSGALG00010000633.1"/>
</dbReference>